<name>A0A5C5XN86_9PLAN</name>
<dbReference type="AlphaFoldDB" id="A0A5C5XN86"/>
<organism evidence="3 4">
    <name type="scientific">Rubinisphaera italica</name>
    <dbReference type="NCBI Taxonomy" id="2527969"/>
    <lineage>
        <taxon>Bacteria</taxon>
        <taxon>Pseudomonadati</taxon>
        <taxon>Planctomycetota</taxon>
        <taxon>Planctomycetia</taxon>
        <taxon>Planctomycetales</taxon>
        <taxon>Planctomycetaceae</taxon>
        <taxon>Rubinisphaera</taxon>
    </lineage>
</organism>
<dbReference type="Proteomes" id="UP000316095">
    <property type="component" value="Unassembled WGS sequence"/>
</dbReference>
<proteinExistence type="predicted"/>
<protein>
    <recommendedName>
        <fullName evidence="2">DUF6798 domain-containing protein</fullName>
    </recommendedName>
</protein>
<feature type="transmembrane region" description="Helical" evidence="1">
    <location>
        <begin position="311"/>
        <end position="337"/>
    </location>
</feature>
<evidence type="ECO:0000313" key="4">
    <source>
        <dbReference type="Proteomes" id="UP000316095"/>
    </source>
</evidence>
<keyword evidence="4" id="KW-1185">Reference proteome</keyword>
<keyword evidence="1" id="KW-0812">Transmembrane</keyword>
<dbReference type="OrthoDB" id="229702at2"/>
<feature type="transmembrane region" description="Helical" evidence="1">
    <location>
        <begin position="122"/>
        <end position="140"/>
    </location>
</feature>
<gene>
    <name evidence="3" type="ORF">Pan54_42980</name>
</gene>
<evidence type="ECO:0000313" key="3">
    <source>
        <dbReference type="EMBL" id="TWT63545.1"/>
    </source>
</evidence>
<reference evidence="3 4" key="1">
    <citation type="submission" date="2019-02" db="EMBL/GenBank/DDBJ databases">
        <title>Deep-cultivation of Planctomycetes and their phenomic and genomic characterization uncovers novel biology.</title>
        <authorList>
            <person name="Wiegand S."/>
            <person name="Jogler M."/>
            <person name="Boedeker C."/>
            <person name="Pinto D."/>
            <person name="Vollmers J."/>
            <person name="Rivas-Marin E."/>
            <person name="Kohn T."/>
            <person name="Peeters S.H."/>
            <person name="Heuer A."/>
            <person name="Rast P."/>
            <person name="Oberbeckmann S."/>
            <person name="Bunk B."/>
            <person name="Jeske O."/>
            <person name="Meyerdierks A."/>
            <person name="Storesund J.E."/>
            <person name="Kallscheuer N."/>
            <person name="Luecker S."/>
            <person name="Lage O.M."/>
            <person name="Pohl T."/>
            <person name="Merkel B.J."/>
            <person name="Hornburger P."/>
            <person name="Mueller R.-W."/>
            <person name="Bruemmer F."/>
            <person name="Labrenz M."/>
            <person name="Spormann A.M."/>
            <person name="Op Den Camp H."/>
            <person name="Overmann J."/>
            <person name="Amann R."/>
            <person name="Jetten M.S.M."/>
            <person name="Mascher T."/>
            <person name="Medema M.H."/>
            <person name="Devos D.P."/>
            <person name="Kaster A.-K."/>
            <person name="Ovreas L."/>
            <person name="Rohde M."/>
            <person name="Galperin M.Y."/>
            <person name="Jogler C."/>
        </authorList>
    </citation>
    <scope>NUCLEOTIDE SEQUENCE [LARGE SCALE GENOMIC DNA]</scope>
    <source>
        <strain evidence="3 4">Pan54</strain>
    </source>
</reference>
<feature type="transmembrane region" description="Helical" evidence="1">
    <location>
        <begin position="394"/>
        <end position="414"/>
    </location>
</feature>
<dbReference type="Pfam" id="PF20604">
    <property type="entry name" value="DUF6798"/>
    <property type="match status" value="1"/>
</dbReference>
<feature type="transmembrane region" description="Helical" evidence="1">
    <location>
        <begin position="220"/>
        <end position="240"/>
    </location>
</feature>
<feature type="transmembrane region" description="Helical" evidence="1">
    <location>
        <begin position="357"/>
        <end position="382"/>
    </location>
</feature>
<dbReference type="RefSeq" id="WP_146505273.1">
    <property type="nucleotide sequence ID" value="NZ_SJPG01000001.1"/>
</dbReference>
<comment type="caution">
    <text evidence="3">The sequence shown here is derived from an EMBL/GenBank/DDBJ whole genome shotgun (WGS) entry which is preliminary data.</text>
</comment>
<keyword evidence="1" id="KW-1133">Transmembrane helix</keyword>
<feature type="transmembrane region" description="Helical" evidence="1">
    <location>
        <begin position="82"/>
        <end position="115"/>
    </location>
</feature>
<evidence type="ECO:0000256" key="1">
    <source>
        <dbReference type="SAM" id="Phobius"/>
    </source>
</evidence>
<feature type="transmembrane region" description="Helical" evidence="1">
    <location>
        <begin position="182"/>
        <end position="208"/>
    </location>
</feature>
<accession>A0A5C5XN86</accession>
<evidence type="ECO:0000259" key="2">
    <source>
        <dbReference type="Pfam" id="PF20604"/>
    </source>
</evidence>
<feature type="domain" description="DUF6798" evidence="2">
    <location>
        <begin position="427"/>
        <end position="485"/>
    </location>
</feature>
<dbReference type="InterPro" id="IPR046477">
    <property type="entry name" value="DUF6798"/>
</dbReference>
<sequence length="542" mass="61880">MTQIHSIPSETDSIPDANAHSSRIPGWIVSILVLWIMLLVWSFVRTPIPAVNEPHYMTKARHFWNPQWCDRDFFLSSSNPHLFFYVTMGWLTNICSLHVATLISRCFGLLIFAIGWNKMARSLLPGVAAAHLPLAVFLLMQASVNFSGEWVIGGIESKVFSYGFGFWGIGALLNGQANRAGIFFGLSIAYHPLVGLWLVLGLLFYGLFSSRFQLAKLLPLARRALIPAICLLITSLPGLWPALMVILDDAPASIKFGGDYLQVYRRLKHHLDPMEFEWWRYAAYLVMTAILWFSYRFLSKNNQTETSGTRALRLLVGVALAAMLFAFVGVLVGLRFVEPPDMPGLTWRVKLLKFYPFRLYDLLLPAILAIVLTKVLIVFNAKSVQDIGSIKRQAYLNFSLTISLFIVAVTLPFGDRNSSRMPSQMRQDWLELCSWIQQNTPEDALIVTTRHSWAFKWFAQRAEYVCYKDCPQEAAGILEWNRRLNYKYNWSVESYTDKMIDEQDLTRLAHETQAEYFIARDRGAVTIEPVFANSSFRIFPLK</sequence>
<feature type="transmembrane region" description="Helical" evidence="1">
    <location>
        <begin position="24"/>
        <end position="44"/>
    </location>
</feature>
<feature type="transmembrane region" description="Helical" evidence="1">
    <location>
        <begin position="278"/>
        <end position="299"/>
    </location>
</feature>
<dbReference type="EMBL" id="SJPG01000001">
    <property type="protein sequence ID" value="TWT63545.1"/>
    <property type="molecule type" value="Genomic_DNA"/>
</dbReference>
<keyword evidence="1" id="KW-0472">Membrane</keyword>